<evidence type="ECO:0000256" key="15">
    <source>
        <dbReference type="SAM" id="Phobius"/>
    </source>
</evidence>
<dbReference type="SUPFAM" id="SSF48264">
    <property type="entry name" value="Cytochrome P450"/>
    <property type="match status" value="1"/>
</dbReference>
<dbReference type="GO" id="GO:0020037">
    <property type="term" value="F:heme binding"/>
    <property type="evidence" value="ECO:0007669"/>
    <property type="project" value="InterPro"/>
</dbReference>
<keyword evidence="7 13" id="KW-0479">Metal-binding</keyword>
<dbReference type="InterPro" id="IPR002401">
    <property type="entry name" value="Cyt_P450_E_grp-I"/>
</dbReference>
<evidence type="ECO:0000256" key="7">
    <source>
        <dbReference type="ARBA" id="ARBA00022723"/>
    </source>
</evidence>
<comment type="caution">
    <text evidence="16">The sequence shown here is derived from an EMBL/GenBank/DDBJ whole genome shotgun (WGS) entry which is preliminary data.</text>
</comment>
<dbReference type="Proteomes" id="UP000623467">
    <property type="component" value="Unassembled WGS sequence"/>
</dbReference>
<comment type="subcellular location">
    <subcellularLocation>
        <location evidence="2">Membrane</location>
    </subcellularLocation>
</comment>
<gene>
    <name evidence="16" type="ORF">MSAN_00454000</name>
</gene>
<dbReference type="AlphaFoldDB" id="A0A8H6ZE53"/>
<name>A0A8H6ZE53_9AGAR</name>
<keyword evidence="12 15" id="KW-0472">Membrane</keyword>
<dbReference type="GO" id="GO:0005506">
    <property type="term" value="F:iron ion binding"/>
    <property type="evidence" value="ECO:0007669"/>
    <property type="project" value="InterPro"/>
</dbReference>
<dbReference type="GO" id="GO:0004497">
    <property type="term" value="F:monooxygenase activity"/>
    <property type="evidence" value="ECO:0007669"/>
    <property type="project" value="UniProtKB-KW"/>
</dbReference>
<dbReference type="InterPro" id="IPR001128">
    <property type="entry name" value="Cyt_P450"/>
</dbReference>
<evidence type="ECO:0000256" key="3">
    <source>
        <dbReference type="ARBA" id="ARBA00004721"/>
    </source>
</evidence>
<keyword evidence="5 13" id="KW-0349">Heme</keyword>
<dbReference type="InterPro" id="IPR036396">
    <property type="entry name" value="Cyt_P450_sf"/>
</dbReference>
<dbReference type="PRINTS" id="PR00463">
    <property type="entry name" value="EP450I"/>
</dbReference>
<accession>A0A8H6ZE53</accession>
<evidence type="ECO:0000256" key="13">
    <source>
        <dbReference type="PIRSR" id="PIRSR602401-1"/>
    </source>
</evidence>
<dbReference type="InterPro" id="IPR017972">
    <property type="entry name" value="Cyt_P450_CS"/>
</dbReference>
<feature type="transmembrane region" description="Helical" evidence="15">
    <location>
        <begin position="6"/>
        <end position="25"/>
    </location>
</feature>
<evidence type="ECO:0000256" key="11">
    <source>
        <dbReference type="ARBA" id="ARBA00023033"/>
    </source>
</evidence>
<proteinExistence type="inferred from homology"/>
<evidence type="ECO:0000256" key="5">
    <source>
        <dbReference type="ARBA" id="ARBA00022617"/>
    </source>
</evidence>
<keyword evidence="9 14" id="KW-0560">Oxidoreductase</keyword>
<organism evidence="16 17">
    <name type="scientific">Mycena sanguinolenta</name>
    <dbReference type="NCBI Taxonomy" id="230812"/>
    <lineage>
        <taxon>Eukaryota</taxon>
        <taxon>Fungi</taxon>
        <taxon>Dikarya</taxon>
        <taxon>Basidiomycota</taxon>
        <taxon>Agaricomycotina</taxon>
        <taxon>Agaricomycetes</taxon>
        <taxon>Agaricomycetidae</taxon>
        <taxon>Agaricales</taxon>
        <taxon>Marasmiineae</taxon>
        <taxon>Mycenaceae</taxon>
        <taxon>Mycena</taxon>
    </lineage>
</organism>
<reference evidence="16" key="1">
    <citation type="submission" date="2020-05" db="EMBL/GenBank/DDBJ databases">
        <title>Mycena genomes resolve the evolution of fungal bioluminescence.</title>
        <authorList>
            <person name="Tsai I.J."/>
        </authorList>
    </citation>
    <scope>NUCLEOTIDE SEQUENCE</scope>
    <source>
        <strain evidence="16">160909Yilan</strain>
    </source>
</reference>
<dbReference type="Pfam" id="PF00067">
    <property type="entry name" value="p450"/>
    <property type="match status" value="2"/>
</dbReference>
<keyword evidence="6 15" id="KW-0812">Transmembrane</keyword>
<comment type="similarity">
    <text evidence="4 14">Belongs to the cytochrome P450 family.</text>
</comment>
<evidence type="ECO:0000256" key="1">
    <source>
        <dbReference type="ARBA" id="ARBA00001971"/>
    </source>
</evidence>
<dbReference type="PANTHER" id="PTHR24305">
    <property type="entry name" value="CYTOCHROME P450"/>
    <property type="match status" value="1"/>
</dbReference>
<keyword evidence="10 13" id="KW-0408">Iron</keyword>
<dbReference type="GO" id="GO:0016705">
    <property type="term" value="F:oxidoreductase activity, acting on paired donors, with incorporation or reduction of molecular oxygen"/>
    <property type="evidence" value="ECO:0007669"/>
    <property type="project" value="InterPro"/>
</dbReference>
<dbReference type="InterPro" id="IPR050121">
    <property type="entry name" value="Cytochrome_P450_monoxygenase"/>
</dbReference>
<comment type="pathway">
    <text evidence="3">Secondary metabolite biosynthesis; terpenoid biosynthesis.</text>
</comment>
<dbReference type="OrthoDB" id="1470350at2759"/>
<comment type="cofactor">
    <cofactor evidence="1 13">
        <name>heme</name>
        <dbReference type="ChEBI" id="CHEBI:30413"/>
    </cofactor>
</comment>
<dbReference type="Gene3D" id="1.10.630.10">
    <property type="entry name" value="Cytochrome P450"/>
    <property type="match status" value="2"/>
</dbReference>
<dbReference type="EMBL" id="JACAZH010000002">
    <property type="protein sequence ID" value="KAF7375649.1"/>
    <property type="molecule type" value="Genomic_DNA"/>
</dbReference>
<evidence type="ECO:0000256" key="14">
    <source>
        <dbReference type="RuleBase" id="RU000461"/>
    </source>
</evidence>
<dbReference type="PROSITE" id="PS00086">
    <property type="entry name" value="CYTOCHROME_P450"/>
    <property type="match status" value="1"/>
</dbReference>
<evidence type="ECO:0000256" key="9">
    <source>
        <dbReference type="ARBA" id="ARBA00023002"/>
    </source>
</evidence>
<evidence type="ECO:0000256" key="4">
    <source>
        <dbReference type="ARBA" id="ARBA00010617"/>
    </source>
</evidence>
<sequence>MRTPNVGPAELGFLVASSYIFYVFLARFGSRRSTRLKGPTSGNFLFGNMPQLLNAPDVGAIYEKWAARYGSVFSVPAILGSRTVVLTDPKSITHFAARETYGYVGTPQAKRFLERLIGRGLFVAEGDSHKRRVQITGTFIFACFDLDILSRQRRALNPAFSNAAIKNLTPVFFDSAYKTKAAWDTMIESGPSEGTVIEVQMWMNHISLDTIGLAGFAHDFGTLSGKTSSIAKALDELGSKPSTFLDDVFFLLSSIRPVFASVPTSRRLMLNQLTKEMFAIGEKFLESTGDVTALDKSVIGLLVKSASSEKISQEEVKAQINVLLLAGYETTASKSKFVPNTCITDPIRFKLASRGHSSNSHATQKSKPNSDKSFSSWVEILFGKILPTMAPSSMRSHAKFCVAIHLSRKSNEWQAAEDDILPLSAPLEAANGQVVESVFVREGTVVTLPISCINRSEAFWGPTAKTFNPARWLDETDGIDKHRAQEIQGYRHLLTFSDGARICLGKTFAVVEFKAVLSVLVRNYMFELPGGPKTAIGRHQNILPRPKVEGEGWIWCALEDSTLCVFRIGFLTLSFCS</sequence>
<evidence type="ECO:0000256" key="12">
    <source>
        <dbReference type="ARBA" id="ARBA00023136"/>
    </source>
</evidence>
<evidence type="ECO:0000256" key="10">
    <source>
        <dbReference type="ARBA" id="ARBA00023004"/>
    </source>
</evidence>
<dbReference type="PANTHER" id="PTHR24305:SF166">
    <property type="entry name" value="CYTOCHROME P450 12A4, MITOCHONDRIAL-RELATED"/>
    <property type="match status" value="1"/>
</dbReference>
<protein>
    <submittedName>
        <fullName evidence="16">Cytochrome P450</fullName>
    </submittedName>
</protein>
<feature type="binding site" description="axial binding residue" evidence="13">
    <location>
        <position position="503"/>
    </location>
    <ligand>
        <name>heme</name>
        <dbReference type="ChEBI" id="CHEBI:30413"/>
    </ligand>
    <ligandPart>
        <name>Fe</name>
        <dbReference type="ChEBI" id="CHEBI:18248"/>
    </ligandPart>
</feature>
<keyword evidence="8 15" id="KW-1133">Transmembrane helix</keyword>
<dbReference type="GO" id="GO:0016020">
    <property type="term" value="C:membrane"/>
    <property type="evidence" value="ECO:0007669"/>
    <property type="project" value="UniProtKB-SubCell"/>
</dbReference>
<evidence type="ECO:0000256" key="8">
    <source>
        <dbReference type="ARBA" id="ARBA00022989"/>
    </source>
</evidence>
<evidence type="ECO:0000313" key="16">
    <source>
        <dbReference type="EMBL" id="KAF7375649.1"/>
    </source>
</evidence>
<keyword evidence="17" id="KW-1185">Reference proteome</keyword>
<evidence type="ECO:0000313" key="17">
    <source>
        <dbReference type="Proteomes" id="UP000623467"/>
    </source>
</evidence>
<keyword evidence="11 14" id="KW-0503">Monooxygenase</keyword>
<evidence type="ECO:0000256" key="6">
    <source>
        <dbReference type="ARBA" id="ARBA00022692"/>
    </source>
</evidence>
<evidence type="ECO:0000256" key="2">
    <source>
        <dbReference type="ARBA" id="ARBA00004370"/>
    </source>
</evidence>